<keyword evidence="5 6" id="KW-0472">Membrane</keyword>
<feature type="transmembrane region" description="Helical" evidence="6">
    <location>
        <begin position="195"/>
        <end position="218"/>
    </location>
</feature>
<sequence length="292" mass="31121">MAGQTYSPDLVRGSPNTHYDTEEKLRYELAKTITLTPELYERLFLSPKTEVAGDLRSRFGNPTPVGVLGFTVAVTPLACAFMGWQGSGGLGVATSTVGIFFGGMLLIFAGIGEFLLGNTFPMVVFFGYGAHFFAYSTTFVPAFNAVGFFNPDGSGTGSPGTSNQTSMFLASYGFYLIAMCLLSFIFLLGSLRVNVVFVLIFAFAATGFGLGSGAFFHLSRGNVVIGTKLATGTGACFFAAGVLGFYFLLAMIIAIMELPIPDLPVFDLSTTIKPKERGMIKDTVRNNQLSGS</sequence>
<protein>
    <submittedName>
        <fullName evidence="7">Plasma membrane ammonium transporter</fullName>
    </submittedName>
</protein>
<evidence type="ECO:0000313" key="7">
    <source>
        <dbReference type="EMBL" id="KAI1513184.1"/>
    </source>
</evidence>
<dbReference type="AlphaFoldDB" id="A0A2W1EPD0"/>
<name>A0A2W1EPD0_9PLEO</name>
<evidence type="ECO:0000256" key="5">
    <source>
        <dbReference type="ARBA" id="ARBA00023136"/>
    </source>
</evidence>
<dbReference type="PANTHER" id="PTHR31123:SF4">
    <property type="entry name" value="PROTEIN ALCS"/>
    <property type="match status" value="1"/>
</dbReference>
<organism evidence="7 8">
    <name type="scientific">Pyrenophora tritici-repentis</name>
    <dbReference type="NCBI Taxonomy" id="45151"/>
    <lineage>
        <taxon>Eukaryota</taxon>
        <taxon>Fungi</taxon>
        <taxon>Dikarya</taxon>
        <taxon>Ascomycota</taxon>
        <taxon>Pezizomycotina</taxon>
        <taxon>Dothideomycetes</taxon>
        <taxon>Pleosporomycetidae</taxon>
        <taxon>Pleosporales</taxon>
        <taxon>Pleosporineae</taxon>
        <taxon>Pleosporaceae</taxon>
        <taxon>Pyrenophora</taxon>
    </lineage>
</organism>
<evidence type="ECO:0000256" key="2">
    <source>
        <dbReference type="ARBA" id="ARBA00005587"/>
    </source>
</evidence>
<reference evidence="8" key="1">
    <citation type="journal article" date="2022" name="Microb. Genom.">
        <title>A global pangenome for the wheat fungal pathogen Pyrenophora tritici-repentis and prediction of effector protein structural homology.</title>
        <authorList>
            <person name="Moolhuijzen P.M."/>
            <person name="See P.T."/>
            <person name="Shi G."/>
            <person name="Powell H.R."/>
            <person name="Cockram J."/>
            <person name="Jorgensen L.N."/>
            <person name="Benslimane H."/>
            <person name="Strelkov S.E."/>
            <person name="Turner J."/>
            <person name="Liu Z."/>
            <person name="Moffat C.S."/>
        </authorList>
    </citation>
    <scope>NUCLEOTIDE SEQUENCE [LARGE SCALE GENOMIC DNA]</scope>
</reference>
<feature type="transmembrane region" description="Helical" evidence="6">
    <location>
        <begin position="230"/>
        <end position="255"/>
    </location>
</feature>
<feature type="transmembrane region" description="Helical" evidence="6">
    <location>
        <begin position="169"/>
        <end position="188"/>
    </location>
</feature>
<dbReference type="InterPro" id="IPR051633">
    <property type="entry name" value="AceTr"/>
</dbReference>
<comment type="similarity">
    <text evidence="2">Belongs to the acetate uptake transporter (AceTr) (TC 2.A.96) family.</text>
</comment>
<dbReference type="InterPro" id="IPR000791">
    <property type="entry name" value="Gpr1/Fun34/SatP-like"/>
</dbReference>
<dbReference type="Pfam" id="PF01184">
    <property type="entry name" value="Gpr1_Fun34_YaaH"/>
    <property type="match status" value="1"/>
</dbReference>
<feature type="transmembrane region" description="Helical" evidence="6">
    <location>
        <begin position="90"/>
        <end position="111"/>
    </location>
</feature>
<dbReference type="Proteomes" id="UP000249757">
    <property type="component" value="Unassembled WGS sequence"/>
</dbReference>
<evidence type="ECO:0000256" key="4">
    <source>
        <dbReference type="ARBA" id="ARBA00022989"/>
    </source>
</evidence>
<gene>
    <name evidence="7" type="ORF">Ptr86124_008204</name>
</gene>
<keyword evidence="4 6" id="KW-1133">Transmembrane helix</keyword>
<evidence type="ECO:0000313" key="8">
    <source>
        <dbReference type="Proteomes" id="UP000249757"/>
    </source>
</evidence>
<proteinExistence type="inferred from homology"/>
<dbReference type="PANTHER" id="PTHR31123">
    <property type="entry name" value="ACCUMULATION OF DYADS PROTEIN 2-RELATED"/>
    <property type="match status" value="1"/>
</dbReference>
<evidence type="ECO:0000256" key="3">
    <source>
        <dbReference type="ARBA" id="ARBA00022692"/>
    </source>
</evidence>
<keyword evidence="3 6" id="KW-0812">Transmembrane</keyword>
<feature type="transmembrane region" description="Helical" evidence="6">
    <location>
        <begin position="123"/>
        <end position="149"/>
    </location>
</feature>
<dbReference type="GO" id="GO:0015123">
    <property type="term" value="F:acetate transmembrane transporter activity"/>
    <property type="evidence" value="ECO:0007669"/>
    <property type="project" value="TreeGrafter"/>
</dbReference>
<dbReference type="GO" id="GO:0005886">
    <property type="term" value="C:plasma membrane"/>
    <property type="evidence" value="ECO:0007669"/>
    <property type="project" value="TreeGrafter"/>
</dbReference>
<keyword evidence="8" id="KW-1185">Reference proteome</keyword>
<evidence type="ECO:0000256" key="1">
    <source>
        <dbReference type="ARBA" id="ARBA00004141"/>
    </source>
</evidence>
<dbReference type="EMBL" id="NRDI02000010">
    <property type="protein sequence ID" value="KAI1513184.1"/>
    <property type="molecule type" value="Genomic_DNA"/>
</dbReference>
<feature type="transmembrane region" description="Helical" evidence="6">
    <location>
        <begin position="65"/>
        <end position="84"/>
    </location>
</feature>
<evidence type="ECO:0000256" key="6">
    <source>
        <dbReference type="SAM" id="Phobius"/>
    </source>
</evidence>
<comment type="subcellular location">
    <subcellularLocation>
        <location evidence="1">Membrane</location>
        <topology evidence="1">Multi-pass membrane protein</topology>
    </subcellularLocation>
</comment>
<comment type="caution">
    <text evidence="7">The sequence shown here is derived from an EMBL/GenBank/DDBJ whole genome shotgun (WGS) entry which is preliminary data.</text>
</comment>
<accession>A0A2W1EPD0</accession>